<feature type="domain" description="Transposase DDE" evidence="1">
    <location>
        <begin position="7"/>
        <end position="453"/>
    </location>
</feature>
<organism evidence="4 6">
    <name type="scientific">Saccharopolyspora spinosa</name>
    <dbReference type="NCBI Taxonomy" id="60894"/>
    <lineage>
        <taxon>Bacteria</taxon>
        <taxon>Bacillati</taxon>
        <taxon>Actinomycetota</taxon>
        <taxon>Actinomycetes</taxon>
        <taxon>Pseudonocardiales</taxon>
        <taxon>Pseudonocardiaceae</taxon>
        <taxon>Saccharopolyspora</taxon>
    </lineage>
</organism>
<evidence type="ECO:0000313" key="4">
    <source>
        <dbReference type="EMBL" id="PKW18682.1"/>
    </source>
</evidence>
<comment type="caution">
    <text evidence="4">The sequence shown here is derived from an EMBL/GenBank/DDBJ whole genome shotgun (WGS) entry which is preliminary data.</text>
</comment>
<dbReference type="EMBL" id="PJNB01000001">
    <property type="protein sequence ID" value="PKW15605.1"/>
    <property type="molecule type" value="Genomic_DNA"/>
</dbReference>
<dbReference type="EMBL" id="PJNB01000001">
    <property type="protein sequence ID" value="PKW18682.1"/>
    <property type="molecule type" value="Genomic_DNA"/>
</dbReference>
<reference evidence="4 6" key="1">
    <citation type="submission" date="2017-12" db="EMBL/GenBank/DDBJ databases">
        <title>Sequencing the genomes of 1000 Actinobacteria strains.</title>
        <authorList>
            <person name="Klenk H.-P."/>
        </authorList>
    </citation>
    <scope>NUCLEOTIDE SEQUENCE [LARGE SCALE GENOMIC DNA]</scope>
    <source>
        <strain evidence="6">ATCC 49460 / DSM 44228 / JCM 9375 / NBRC 15153 / NRRL 18395 / A83543.1</strain>
        <strain evidence="4">DSM 44228</strain>
    </source>
</reference>
<evidence type="ECO:0000313" key="6">
    <source>
        <dbReference type="Proteomes" id="UP000233786"/>
    </source>
</evidence>
<dbReference type="Proteomes" id="UP000233786">
    <property type="component" value="Unassembled WGS sequence"/>
</dbReference>
<evidence type="ECO:0000313" key="5">
    <source>
        <dbReference type="EMBL" id="PKW18708.1"/>
    </source>
</evidence>
<accession>A0A2N3Y6W4</accession>
<evidence type="ECO:0000313" key="2">
    <source>
        <dbReference type="EMBL" id="PKW15605.1"/>
    </source>
</evidence>
<dbReference type="EMBL" id="PJNB01000001">
    <property type="protein sequence ID" value="PKW17564.1"/>
    <property type="molecule type" value="Genomic_DNA"/>
</dbReference>
<dbReference type="InterPro" id="IPR047960">
    <property type="entry name" value="Transpos_IS1380"/>
</dbReference>
<protein>
    <submittedName>
        <fullName evidence="4">DDE family transposase</fullName>
    </submittedName>
</protein>
<dbReference type="Pfam" id="PF13701">
    <property type="entry name" value="DDE_Tnp_1_4"/>
    <property type="match status" value="1"/>
</dbReference>
<dbReference type="AlphaFoldDB" id="A0A2N3Y6W4"/>
<gene>
    <name evidence="2" type="ORF">A8926_3342</name>
    <name evidence="3" type="ORF">A8926_5541</name>
    <name evidence="4" type="ORF">A8926_6800</name>
    <name evidence="5" type="ORF">A8926_6831</name>
</gene>
<evidence type="ECO:0000313" key="3">
    <source>
        <dbReference type="EMBL" id="PKW17564.1"/>
    </source>
</evidence>
<dbReference type="EMBL" id="PJNB01000001">
    <property type="protein sequence ID" value="PKW18708.1"/>
    <property type="molecule type" value="Genomic_DNA"/>
</dbReference>
<dbReference type="NCBIfam" id="NF033539">
    <property type="entry name" value="transpos_IS1380"/>
    <property type="match status" value="1"/>
</dbReference>
<sequence length="464" mass="49249">MQASHSAGAVSVRFDDPNLVSCVGLVPVMRLAEQVGVADLAQQTVKLSPDVGSAGANPGVKVSSIVAGMACGADSFEDLGVIRHGGMPRLFDGIRAPSTLGTFLRGFTYGHVAQLEKLGRLILERLAGRCGLLPEADELVFVDIDSKIKQVYGAGKQGSAYGYTKVRGLNYLMATISTPTAAPVVAATRMRGGNANSARGAATLITTAITTARACGATGTIVVRGDSAFFTGPVIAAIRNAGAYFSVTAKHTASVKAAIAGIGEDTWQTVRFNRPVFDDRAKRWIHEGEIAETTLEAFTNVTQNPDRAVTARLIVRRTRITTTDATGELFPVWRYHAVFTDSPHELLTAEAEHRGRAGTIEQVFADLNDSAAAHLPSGQLAANGAWLSLAALTHNLMRAAGSLASQFHAKARTATLRRHLITIPARIARSARRIVLHLPAGWHWKQAFTSLFTATHSPPTTACP</sequence>
<dbReference type="RefSeq" id="WP_029534967.1">
    <property type="nucleotide sequence ID" value="NZ_CP061007.1"/>
</dbReference>
<dbReference type="STRING" id="994479.GCA_000194155_00907"/>
<dbReference type="InterPro" id="IPR025668">
    <property type="entry name" value="Tnp_DDE_dom"/>
</dbReference>
<evidence type="ECO:0000259" key="1">
    <source>
        <dbReference type="Pfam" id="PF13701"/>
    </source>
</evidence>
<name>A0A2N3Y6W4_SACSN</name>
<keyword evidence="6" id="KW-1185">Reference proteome</keyword>
<proteinExistence type="predicted"/>